<dbReference type="Pfam" id="PF07648">
    <property type="entry name" value="Kazal_2"/>
    <property type="match status" value="1"/>
</dbReference>
<dbReference type="CDD" id="cd00104">
    <property type="entry name" value="KAZAL_FS"/>
    <property type="match status" value="1"/>
</dbReference>
<dbReference type="EMBL" id="JARPUR010000001">
    <property type="protein sequence ID" value="KAK4887823.1"/>
    <property type="molecule type" value="Genomic_DNA"/>
</dbReference>
<dbReference type="InterPro" id="IPR036058">
    <property type="entry name" value="Kazal_dom_sf"/>
</dbReference>
<dbReference type="AlphaFoldDB" id="A0AAN7QPG2"/>
<protein>
    <recommendedName>
        <fullName evidence="1">Kazal-like domain-containing protein</fullName>
    </recommendedName>
</protein>
<reference evidence="3" key="1">
    <citation type="submission" date="2023-01" db="EMBL/GenBank/DDBJ databases">
        <title>Key to firefly adult light organ development and bioluminescence: homeobox transcription factors regulate luciferase expression and transportation to peroxisome.</title>
        <authorList>
            <person name="Fu X."/>
        </authorList>
    </citation>
    <scope>NUCLEOTIDE SEQUENCE [LARGE SCALE GENOMIC DNA]</scope>
</reference>
<name>A0AAN7QPG2_9COLE</name>
<dbReference type="PANTHER" id="PTHR21179">
    <property type="entry name" value="SERINE-TYPE ENDOPEPTIDASE INHIBITOR"/>
    <property type="match status" value="1"/>
</dbReference>
<dbReference type="PROSITE" id="PS51465">
    <property type="entry name" value="KAZAL_2"/>
    <property type="match status" value="1"/>
</dbReference>
<dbReference type="GO" id="GO:0004867">
    <property type="term" value="F:serine-type endopeptidase inhibitor activity"/>
    <property type="evidence" value="ECO:0007669"/>
    <property type="project" value="InterPro"/>
</dbReference>
<proteinExistence type="predicted"/>
<organism evidence="2 3">
    <name type="scientific">Aquatica leii</name>
    <dbReference type="NCBI Taxonomy" id="1421715"/>
    <lineage>
        <taxon>Eukaryota</taxon>
        <taxon>Metazoa</taxon>
        <taxon>Ecdysozoa</taxon>
        <taxon>Arthropoda</taxon>
        <taxon>Hexapoda</taxon>
        <taxon>Insecta</taxon>
        <taxon>Pterygota</taxon>
        <taxon>Neoptera</taxon>
        <taxon>Endopterygota</taxon>
        <taxon>Coleoptera</taxon>
        <taxon>Polyphaga</taxon>
        <taxon>Elateriformia</taxon>
        <taxon>Elateroidea</taxon>
        <taxon>Lampyridae</taxon>
        <taxon>Luciolinae</taxon>
        <taxon>Aquatica</taxon>
    </lineage>
</organism>
<dbReference type="InterPro" id="IPR002350">
    <property type="entry name" value="Kazal_dom"/>
</dbReference>
<dbReference type="PANTHER" id="PTHR21179:SF1">
    <property type="entry name" value="KAZ1-TYPE SERINE PROTEASE INHIBITOR-LIKE PROTEIN TYPE EPSILON-RELATED"/>
    <property type="match status" value="1"/>
</dbReference>
<evidence type="ECO:0000313" key="2">
    <source>
        <dbReference type="EMBL" id="KAK4887823.1"/>
    </source>
</evidence>
<gene>
    <name evidence="2" type="ORF">RN001_004094</name>
</gene>
<dbReference type="SUPFAM" id="SSF100895">
    <property type="entry name" value="Kazal-type serine protease inhibitors"/>
    <property type="match status" value="1"/>
</dbReference>
<sequence>MKSFAYVLAILIHQNLSHERLPFNTKHLQEQSIGTRSDELRSDATQQQRPIITDSSLLQASIQPPRPMLDSDVAPLPNPPIISSTTQFPFTTTAPPAFRRCIQTCGVTSEYSPVCGTNRATYNNMSRLRCAQICGLVVELSNIGRCP</sequence>
<dbReference type="Gene3D" id="3.30.60.30">
    <property type="match status" value="1"/>
</dbReference>
<dbReference type="Proteomes" id="UP001353858">
    <property type="component" value="Unassembled WGS sequence"/>
</dbReference>
<feature type="domain" description="Kazal-like" evidence="1">
    <location>
        <begin position="95"/>
        <end position="147"/>
    </location>
</feature>
<evidence type="ECO:0000313" key="3">
    <source>
        <dbReference type="Proteomes" id="UP001353858"/>
    </source>
</evidence>
<accession>A0AAN7QPG2</accession>
<evidence type="ECO:0000259" key="1">
    <source>
        <dbReference type="PROSITE" id="PS51465"/>
    </source>
</evidence>
<dbReference type="InterPro" id="IPR039932">
    <property type="entry name" value="Spink4-like"/>
</dbReference>
<keyword evidence="3" id="KW-1185">Reference proteome</keyword>
<comment type="caution">
    <text evidence="2">The sequence shown here is derived from an EMBL/GenBank/DDBJ whole genome shotgun (WGS) entry which is preliminary data.</text>
</comment>